<dbReference type="SUPFAM" id="SSF56112">
    <property type="entry name" value="Protein kinase-like (PK-like)"/>
    <property type="match status" value="1"/>
</dbReference>
<dbReference type="InterPro" id="IPR000719">
    <property type="entry name" value="Prot_kinase_dom"/>
</dbReference>
<dbReference type="AlphaFoldDB" id="A0A1Y2ENZ3"/>
<dbReference type="Pfam" id="PF00069">
    <property type="entry name" value="Pkinase"/>
    <property type="match status" value="1"/>
</dbReference>
<dbReference type="STRING" id="1754190.A0A1Y2ENZ3"/>
<evidence type="ECO:0000256" key="3">
    <source>
        <dbReference type="ARBA" id="ARBA00022741"/>
    </source>
</evidence>
<evidence type="ECO:0000256" key="7">
    <source>
        <dbReference type="SAM" id="MobiDB-lite"/>
    </source>
</evidence>
<name>A0A1Y2ENZ3_9FUNG</name>
<keyword evidence="2" id="KW-0808">Transferase</keyword>
<keyword evidence="3 6" id="KW-0547">Nucleotide-binding</keyword>
<evidence type="ECO:0000256" key="4">
    <source>
        <dbReference type="ARBA" id="ARBA00022777"/>
    </source>
</evidence>
<dbReference type="Gene3D" id="3.30.200.20">
    <property type="entry name" value="Phosphorylase Kinase, domain 1"/>
    <property type="match status" value="1"/>
</dbReference>
<organism evidence="10 11">
    <name type="scientific">Neocallimastix californiae</name>
    <dbReference type="NCBI Taxonomy" id="1754190"/>
    <lineage>
        <taxon>Eukaryota</taxon>
        <taxon>Fungi</taxon>
        <taxon>Fungi incertae sedis</taxon>
        <taxon>Chytridiomycota</taxon>
        <taxon>Chytridiomycota incertae sedis</taxon>
        <taxon>Neocallimastigomycetes</taxon>
        <taxon>Neocallimastigales</taxon>
        <taxon>Neocallimastigaceae</taxon>
        <taxon>Neocallimastix</taxon>
    </lineage>
</organism>
<dbReference type="InterPro" id="IPR017441">
    <property type="entry name" value="Protein_kinase_ATP_BS"/>
</dbReference>
<dbReference type="GO" id="GO:0007186">
    <property type="term" value="P:G protein-coupled receptor signaling pathway"/>
    <property type="evidence" value="ECO:0007669"/>
    <property type="project" value="TreeGrafter"/>
</dbReference>
<dbReference type="GO" id="GO:0009966">
    <property type="term" value="P:regulation of signal transduction"/>
    <property type="evidence" value="ECO:0007669"/>
    <property type="project" value="TreeGrafter"/>
</dbReference>
<dbReference type="PANTHER" id="PTHR24355">
    <property type="entry name" value="G PROTEIN-COUPLED RECEPTOR KINASE/RIBOSOMAL PROTEIN S6 KINASE"/>
    <property type="match status" value="1"/>
</dbReference>
<dbReference type="EMBL" id="MCOG01000034">
    <property type="protein sequence ID" value="ORY73301.1"/>
    <property type="molecule type" value="Genomic_DNA"/>
</dbReference>
<accession>A0A1Y2ENZ3</accession>
<proteinExistence type="predicted"/>
<sequence>MGQVFGKSENIDFNSEVELRHFNLLRCVGKGAFGKVRIVEHRESKKLYALKYINKLQCIRIRAVQNIIRERYILEEIEHPFIVNLRYAFQDDENMFMVIDLMMGGDLRYHLDRLGGFNEEMVRFFAAEISCALNYLHNKNILHRDLKPDNILLDKKGHSHITDFNIATKIDPNKLPRSQSGTLAYMAPEVFKGKGYAYSVDWWGLGVILFECLYGKRPFKGQNNEQLTMSIISSQDIRFPPVNSLTKQAVKITQDCLMFLKGLLTKDPLQRLGCRPGVGLDELWDHPWLQGIDWDKLERKEYVAPFIPDSDRANFDATYDLEELLLEDNPLVHKKKKKKDKNDSKNKSHNTSAHSKHSGHKSKLETEFEYIEKHFKVYDSSMFDRCKELIEKENLFSQLPIEIQQIASQAASVNTNYNGKGPSGIVAAKLREKKLQVILFQQHIELQRQLEEQRQMEMNGENTSNHSLSGSAKDIHNMNDLQAYYRKHIRGVANLNNDSSKSEQPILNYTQNLAHSKYATSIIEKEKPKPTVTSPPQSYTASISPVLKTTASVKNAKTKRNSPPLNYNNGVVVENRRPNEPQLEIDELSNALKNLNTPSDSPVKLNHNPKVINVPPNTTGQPVSKMIYNNNNNNKGESQNLNKGSPYTHYNSPQQRGNKSPTIEFPMVLSNVNDLDGIPALPLTDQDYATQGYYLDPLVDTPPRTASVGVLREIIPNPYIKKNPR</sequence>
<reference evidence="10 11" key="1">
    <citation type="submission" date="2016-08" db="EMBL/GenBank/DDBJ databases">
        <title>A Parts List for Fungal Cellulosomes Revealed by Comparative Genomics.</title>
        <authorList>
            <consortium name="DOE Joint Genome Institute"/>
            <person name="Haitjema C.H."/>
            <person name="Gilmore S.P."/>
            <person name="Henske J.K."/>
            <person name="Solomon K.V."/>
            <person name="De Groot R."/>
            <person name="Kuo A."/>
            <person name="Mondo S.J."/>
            <person name="Salamov A.A."/>
            <person name="Labutti K."/>
            <person name="Zhao Z."/>
            <person name="Chiniquy J."/>
            <person name="Barry K."/>
            <person name="Brewer H.M."/>
            <person name="Purvine S.O."/>
            <person name="Wright A.T."/>
            <person name="Boxma B."/>
            <person name="Van Alen T."/>
            <person name="Hackstein J.H."/>
            <person name="Baker S.E."/>
            <person name="Grigoriev I.V."/>
            <person name="O'Malley M.A."/>
        </authorList>
    </citation>
    <scope>NUCLEOTIDE SEQUENCE [LARGE SCALE GENOMIC DNA]</scope>
    <source>
        <strain evidence="10 11">G1</strain>
    </source>
</reference>
<dbReference type="FunFam" id="1.10.510.10:FF:000469">
    <property type="entry name" value="Serine/threonine-protein kinase 32B"/>
    <property type="match status" value="1"/>
</dbReference>
<evidence type="ECO:0000256" key="5">
    <source>
        <dbReference type="ARBA" id="ARBA00022840"/>
    </source>
</evidence>
<feature type="binding site" evidence="6">
    <location>
        <position position="51"/>
    </location>
    <ligand>
        <name>ATP</name>
        <dbReference type="ChEBI" id="CHEBI:30616"/>
    </ligand>
</feature>
<keyword evidence="11" id="KW-1185">Reference proteome</keyword>
<feature type="region of interest" description="Disordered" evidence="7">
    <location>
        <begin position="597"/>
        <end position="661"/>
    </location>
</feature>
<feature type="region of interest" description="Disordered" evidence="7">
    <location>
        <begin position="332"/>
        <end position="363"/>
    </location>
</feature>
<keyword evidence="1" id="KW-0723">Serine/threonine-protein kinase</keyword>
<evidence type="ECO:0000313" key="10">
    <source>
        <dbReference type="EMBL" id="ORY73301.1"/>
    </source>
</evidence>
<keyword evidence="4 10" id="KW-0418">Kinase</keyword>
<dbReference type="PROSITE" id="PS00107">
    <property type="entry name" value="PROTEIN_KINASE_ATP"/>
    <property type="match status" value="1"/>
</dbReference>
<dbReference type="PROSITE" id="PS51285">
    <property type="entry name" value="AGC_KINASE_CTER"/>
    <property type="match status" value="1"/>
</dbReference>
<keyword evidence="5 6" id="KW-0067">ATP-binding</keyword>
<dbReference type="OrthoDB" id="354826at2759"/>
<comment type="caution">
    <text evidence="10">The sequence shown here is derived from an EMBL/GenBank/DDBJ whole genome shotgun (WGS) entry which is preliminary data.</text>
</comment>
<evidence type="ECO:0000256" key="2">
    <source>
        <dbReference type="ARBA" id="ARBA00022679"/>
    </source>
</evidence>
<dbReference type="InterPro" id="IPR000961">
    <property type="entry name" value="AGC-kinase_C"/>
</dbReference>
<dbReference type="GO" id="GO:0001664">
    <property type="term" value="F:G protein-coupled receptor binding"/>
    <property type="evidence" value="ECO:0007669"/>
    <property type="project" value="TreeGrafter"/>
</dbReference>
<evidence type="ECO:0000259" key="8">
    <source>
        <dbReference type="PROSITE" id="PS50011"/>
    </source>
</evidence>
<evidence type="ECO:0000256" key="6">
    <source>
        <dbReference type="PROSITE-ProRule" id="PRU10141"/>
    </source>
</evidence>
<feature type="domain" description="Protein kinase" evidence="8">
    <location>
        <begin position="22"/>
        <end position="289"/>
    </location>
</feature>
<dbReference type="GO" id="GO:0005524">
    <property type="term" value="F:ATP binding"/>
    <property type="evidence" value="ECO:0007669"/>
    <property type="project" value="UniProtKB-UniRule"/>
</dbReference>
<dbReference type="GO" id="GO:0004703">
    <property type="term" value="F:G protein-coupled receptor kinase activity"/>
    <property type="evidence" value="ECO:0007669"/>
    <property type="project" value="TreeGrafter"/>
</dbReference>
<dbReference type="CDD" id="cd05578">
    <property type="entry name" value="STKc_Yank1"/>
    <property type="match status" value="1"/>
</dbReference>
<protein>
    <submittedName>
        <fullName evidence="10">Kinase-like protein</fullName>
    </submittedName>
</protein>
<evidence type="ECO:0000256" key="1">
    <source>
        <dbReference type="ARBA" id="ARBA00022527"/>
    </source>
</evidence>
<dbReference type="InterPro" id="IPR008271">
    <property type="entry name" value="Ser/Thr_kinase_AS"/>
</dbReference>
<dbReference type="Gene3D" id="1.10.510.10">
    <property type="entry name" value="Transferase(Phosphotransferase) domain 1"/>
    <property type="match status" value="1"/>
</dbReference>
<dbReference type="PROSITE" id="PS50011">
    <property type="entry name" value="PROTEIN_KINASE_DOM"/>
    <property type="match status" value="1"/>
</dbReference>
<evidence type="ECO:0000259" key="9">
    <source>
        <dbReference type="PROSITE" id="PS51285"/>
    </source>
</evidence>
<dbReference type="PANTHER" id="PTHR24355:SF30">
    <property type="entry name" value="SERINE_THREONINE-PROTEIN KINASE 32B ISOFORM X1"/>
    <property type="match status" value="1"/>
</dbReference>
<evidence type="ECO:0000313" key="11">
    <source>
        <dbReference type="Proteomes" id="UP000193920"/>
    </source>
</evidence>
<dbReference type="FunFam" id="3.30.200.20:FF:000354">
    <property type="entry name" value="AGC/YANK protein kinase"/>
    <property type="match status" value="1"/>
</dbReference>
<feature type="domain" description="AGC-kinase C-terminal" evidence="9">
    <location>
        <begin position="290"/>
        <end position="380"/>
    </location>
</feature>
<dbReference type="PROSITE" id="PS00108">
    <property type="entry name" value="PROTEIN_KINASE_ST"/>
    <property type="match status" value="1"/>
</dbReference>
<dbReference type="InterPro" id="IPR011009">
    <property type="entry name" value="Kinase-like_dom_sf"/>
</dbReference>
<gene>
    <name evidence="10" type="ORF">LY90DRAFT_666687</name>
</gene>
<dbReference type="SMART" id="SM00220">
    <property type="entry name" value="S_TKc"/>
    <property type="match status" value="1"/>
</dbReference>
<feature type="compositionally biased region" description="Polar residues" evidence="7">
    <location>
        <begin position="635"/>
        <end position="661"/>
    </location>
</feature>
<dbReference type="Proteomes" id="UP000193920">
    <property type="component" value="Unassembled WGS sequence"/>
</dbReference>